<dbReference type="Gene3D" id="3.30.430.20">
    <property type="entry name" value="Gnk2 domain, C-X8-C-X2-C motif"/>
    <property type="match status" value="2"/>
</dbReference>
<evidence type="ECO:0000256" key="6">
    <source>
        <dbReference type="SAM" id="SignalP"/>
    </source>
</evidence>
<dbReference type="EMBL" id="CAWUPB010001195">
    <property type="protein sequence ID" value="CAK7355390.1"/>
    <property type="molecule type" value="Genomic_DNA"/>
</dbReference>
<evidence type="ECO:0000313" key="9">
    <source>
        <dbReference type="Proteomes" id="UP001314170"/>
    </source>
</evidence>
<comment type="similarity">
    <text evidence="5">Belongs to the cysteine-rich repeat secretory protein family.</text>
</comment>
<dbReference type="InterPro" id="IPR002902">
    <property type="entry name" value="GNK2"/>
</dbReference>
<dbReference type="GO" id="GO:0005576">
    <property type="term" value="C:extracellular region"/>
    <property type="evidence" value="ECO:0007669"/>
    <property type="project" value="UniProtKB-SubCell"/>
</dbReference>
<dbReference type="FunFam" id="3.30.430.20:FF:000002">
    <property type="entry name" value="Cysteine-rich receptor-like protein kinase 10"/>
    <property type="match status" value="1"/>
</dbReference>
<keyword evidence="4" id="KW-0677">Repeat</keyword>
<feature type="signal peptide" evidence="6">
    <location>
        <begin position="1"/>
        <end position="24"/>
    </location>
</feature>
<name>A0AAV1SN46_9ROSI</name>
<dbReference type="InterPro" id="IPR038408">
    <property type="entry name" value="GNK2_sf"/>
</dbReference>
<evidence type="ECO:0000256" key="2">
    <source>
        <dbReference type="ARBA" id="ARBA00022525"/>
    </source>
</evidence>
<keyword evidence="2" id="KW-0964">Secreted</keyword>
<keyword evidence="3 6" id="KW-0732">Signal</keyword>
<feature type="chain" id="PRO_5043796793" description="Gnk2-homologous domain-containing protein" evidence="6">
    <location>
        <begin position="25"/>
        <end position="248"/>
    </location>
</feature>
<reference evidence="8 9" key="1">
    <citation type="submission" date="2024-01" db="EMBL/GenBank/DDBJ databases">
        <authorList>
            <person name="Waweru B."/>
        </authorList>
    </citation>
    <scope>NUCLEOTIDE SEQUENCE [LARGE SCALE GENOMIC DNA]</scope>
</reference>
<sequence>MSSSTFTSSLYLLTSTLLLQNVLGIDPLYSSCSGNENSTANYGSDKTSLNVLMGSFYHLAPANNKGFALGSLGQNNQDRPYGLVLCRGDVSSSDCRSCVANATREIGKSCPSRKVAIIYYDNCLLKYSNKDFFGKIDNESNLCMFNVQNASNPVVFNQKTDELLSQLANEASYNTTKMYYAAGEIDLEGSKKLYGMAQCTWDLSRVDCKKCLDGAIGKLQSLANGKEGGRVLGGSCMVRYEIYPFVRA</sequence>
<feature type="domain" description="Gnk2-homologous" evidence="7">
    <location>
        <begin position="26"/>
        <end position="132"/>
    </location>
</feature>
<evidence type="ECO:0000256" key="1">
    <source>
        <dbReference type="ARBA" id="ARBA00004613"/>
    </source>
</evidence>
<dbReference type="PROSITE" id="PS51473">
    <property type="entry name" value="GNK2"/>
    <property type="match status" value="2"/>
</dbReference>
<gene>
    <name evidence="8" type="ORF">DCAF_LOCUS25649</name>
</gene>
<comment type="caution">
    <text evidence="8">The sequence shown here is derived from an EMBL/GenBank/DDBJ whole genome shotgun (WGS) entry which is preliminary data.</text>
</comment>
<dbReference type="Proteomes" id="UP001314170">
    <property type="component" value="Unassembled WGS sequence"/>
</dbReference>
<proteinExistence type="inferred from homology"/>
<evidence type="ECO:0000256" key="5">
    <source>
        <dbReference type="ARBA" id="ARBA00038515"/>
    </source>
</evidence>
<dbReference type="InterPro" id="IPR050581">
    <property type="entry name" value="CRR_secretory_protein"/>
</dbReference>
<feature type="domain" description="Gnk2-homologous" evidence="7">
    <location>
        <begin position="138"/>
        <end position="245"/>
    </location>
</feature>
<dbReference type="PANTHER" id="PTHR32411">
    <property type="entry name" value="CYSTEINE-RICH REPEAT SECRETORY PROTEIN 38-RELATED"/>
    <property type="match status" value="1"/>
</dbReference>
<accession>A0AAV1SN46</accession>
<dbReference type="PANTHER" id="PTHR32411:SF51">
    <property type="entry name" value="GNK2-HOMOLOGOUS DOMAIN-CONTAINING PROTEIN"/>
    <property type="match status" value="1"/>
</dbReference>
<evidence type="ECO:0000313" key="8">
    <source>
        <dbReference type="EMBL" id="CAK7355390.1"/>
    </source>
</evidence>
<evidence type="ECO:0000256" key="4">
    <source>
        <dbReference type="ARBA" id="ARBA00022737"/>
    </source>
</evidence>
<dbReference type="AlphaFoldDB" id="A0AAV1SN46"/>
<dbReference type="Pfam" id="PF01657">
    <property type="entry name" value="Stress-antifung"/>
    <property type="match status" value="2"/>
</dbReference>
<organism evidence="8 9">
    <name type="scientific">Dovyalis caffra</name>
    <dbReference type="NCBI Taxonomy" id="77055"/>
    <lineage>
        <taxon>Eukaryota</taxon>
        <taxon>Viridiplantae</taxon>
        <taxon>Streptophyta</taxon>
        <taxon>Embryophyta</taxon>
        <taxon>Tracheophyta</taxon>
        <taxon>Spermatophyta</taxon>
        <taxon>Magnoliopsida</taxon>
        <taxon>eudicotyledons</taxon>
        <taxon>Gunneridae</taxon>
        <taxon>Pentapetalae</taxon>
        <taxon>rosids</taxon>
        <taxon>fabids</taxon>
        <taxon>Malpighiales</taxon>
        <taxon>Salicaceae</taxon>
        <taxon>Flacourtieae</taxon>
        <taxon>Dovyalis</taxon>
    </lineage>
</organism>
<evidence type="ECO:0000256" key="3">
    <source>
        <dbReference type="ARBA" id="ARBA00022729"/>
    </source>
</evidence>
<keyword evidence="9" id="KW-1185">Reference proteome</keyword>
<comment type="subcellular location">
    <subcellularLocation>
        <location evidence="1">Secreted</location>
    </subcellularLocation>
</comment>
<evidence type="ECO:0000259" key="7">
    <source>
        <dbReference type="PROSITE" id="PS51473"/>
    </source>
</evidence>
<protein>
    <recommendedName>
        <fullName evidence="7">Gnk2-homologous domain-containing protein</fullName>
    </recommendedName>
</protein>
<dbReference type="CDD" id="cd23509">
    <property type="entry name" value="Gnk2-like"/>
    <property type="match status" value="2"/>
</dbReference>